<evidence type="ECO:0000313" key="4">
    <source>
        <dbReference type="EMBL" id="CAD7001230.1"/>
    </source>
</evidence>
<keyword evidence="1" id="KW-0547">Nucleotide-binding</keyword>
<evidence type="ECO:0000256" key="2">
    <source>
        <dbReference type="ARBA" id="ARBA00022840"/>
    </source>
</evidence>
<name>A0A811UQQ3_CERCA</name>
<evidence type="ECO:0000313" key="5">
    <source>
        <dbReference type="Proteomes" id="UP000606786"/>
    </source>
</evidence>
<accession>A0A811UQQ3</accession>
<dbReference type="OrthoDB" id="10052040at2759"/>
<dbReference type="Gene3D" id="1.10.560.10">
    <property type="entry name" value="GroEL-like equatorial domain"/>
    <property type="match status" value="1"/>
</dbReference>
<dbReference type="GO" id="GO:0005524">
    <property type="term" value="F:ATP binding"/>
    <property type="evidence" value="ECO:0007669"/>
    <property type="project" value="UniProtKB-KW"/>
</dbReference>
<gene>
    <name evidence="4" type="ORF">CCAP1982_LOCUS9728</name>
</gene>
<organism evidence="4 5">
    <name type="scientific">Ceratitis capitata</name>
    <name type="common">Mediterranean fruit fly</name>
    <name type="synonym">Tephritis capitata</name>
    <dbReference type="NCBI Taxonomy" id="7213"/>
    <lineage>
        <taxon>Eukaryota</taxon>
        <taxon>Metazoa</taxon>
        <taxon>Ecdysozoa</taxon>
        <taxon>Arthropoda</taxon>
        <taxon>Hexapoda</taxon>
        <taxon>Insecta</taxon>
        <taxon>Pterygota</taxon>
        <taxon>Neoptera</taxon>
        <taxon>Endopterygota</taxon>
        <taxon>Diptera</taxon>
        <taxon>Brachycera</taxon>
        <taxon>Muscomorpha</taxon>
        <taxon>Tephritoidea</taxon>
        <taxon>Tephritidae</taxon>
        <taxon>Ceratitis</taxon>
        <taxon>Ceratitis</taxon>
    </lineage>
</organism>
<keyword evidence="3" id="KW-0143">Chaperone</keyword>
<dbReference type="InterPro" id="IPR002423">
    <property type="entry name" value="Cpn60/GroEL/TCP-1"/>
</dbReference>
<evidence type="ECO:0000256" key="1">
    <source>
        <dbReference type="ARBA" id="ARBA00022741"/>
    </source>
</evidence>
<dbReference type="Pfam" id="PF00118">
    <property type="entry name" value="Cpn60_TCP1"/>
    <property type="match status" value="1"/>
</dbReference>
<dbReference type="Proteomes" id="UP000606786">
    <property type="component" value="Unassembled WGS sequence"/>
</dbReference>
<protein>
    <submittedName>
        <fullName evidence="4">(Mediterranean fruit fly) hypothetical protein</fullName>
    </submittedName>
</protein>
<dbReference type="GO" id="GO:0140662">
    <property type="term" value="F:ATP-dependent protein folding chaperone"/>
    <property type="evidence" value="ECO:0007669"/>
    <property type="project" value="InterPro"/>
</dbReference>
<dbReference type="InterPro" id="IPR027413">
    <property type="entry name" value="GROEL-like_equatorial_sf"/>
</dbReference>
<dbReference type="EMBL" id="CAJHJT010000023">
    <property type="protein sequence ID" value="CAD7001230.1"/>
    <property type="molecule type" value="Genomic_DNA"/>
</dbReference>
<evidence type="ECO:0000256" key="3">
    <source>
        <dbReference type="ARBA" id="ARBA00023186"/>
    </source>
</evidence>
<comment type="caution">
    <text evidence="4">The sequence shown here is derived from an EMBL/GenBank/DDBJ whole genome shotgun (WGS) entry which is preliminary data.</text>
</comment>
<dbReference type="SUPFAM" id="SSF48592">
    <property type="entry name" value="GroEL equatorial domain-like"/>
    <property type="match status" value="1"/>
</dbReference>
<reference evidence="4" key="1">
    <citation type="submission" date="2020-11" db="EMBL/GenBank/DDBJ databases">
        <authorList>
            <person name="Whitehead M."/>
        </authorList>
    </citation>
    <scope>NUCLEOTIDE SEQUENCE</scope>
    <source>
        <strain evidence="4">EGII</strain>
    </source>
</reference>
<sequence length="158" mass="17461">MNSLNDLEESDLGDLSKGPNKHTVMQINIALLSKCVIPRVGAFEVRSYNELMKDTVKGKVRLGIQTFAEALLVVPKNIAINSGCDAQDTIEKLTEEDRLNPETIGLIFSTGKPIKPVDNYLIKKQILNSSSVIASNLLLVDEAMRAGMTSLKEIQYWI</sequence>
<dbReference type="AlphaFoldDB" id="A0A811UQQ3"/>
<keyword evidence="2" id="KW-0067">ATP-binding</keyword>
<keyword evidence="5" id="KW-1185">Reference proteome</keyword>
<dbReference type="PANTHER" id="PTHR11353">
    <property type="entry name" value="CHAPERONIN"/>
    <property type="match status" value="1"/>
</dbReference>
<proteinExistence type="predicted"/>
<dbReference type="InterPro" id="IPR017998">
    <property type="entry name" value="Chaperone_TCP-1"/>
</dbReference>